<keyword evidence="2" id="KW-1185">Reference proteome</keyword>
<sequence>MPKVKSRLTSREEKCLIDIDLISPERHDFALMLLCSRILYRCQLKCFQHTRLSVSDVRDIVQCEVDKLPELLSAIGASLEANGSMSSVNHHENLMVLDFRNQLLNSAFPLDVIKNLLVAEQSSRSMRSQHEKNVRKLYRNLVNMTEDLKKFMHTSPPASSANANNNSSAQSRKRFQFRPIFFVNRHLLSTEGISDDGEEFFINPPKPVLWLPVLTNKERITQRTTSAFSLRKKTEFTKNNGPSFRPQLLRMNFVQTFGSRQNQPQQQRRQANAASQRRNNGRSPSSNDRCHVTSMRPQQCRLSNATSTAAIDNSTYGNEEYQGKAQAKTVSSPSSFVPVTSIGAIICHEDIHKVNSDNSPATHHSHSPQSTRNNINSQSSLMHPQIIKPTPKRLPFPINTDPNILIHPKSTTSLDVPITPPLPPSTSQSMASAAPSSSRICNCSPLSFTHDFRKLCPCVMNQSNGGQHKNQYTMPQIQTPPLATPPLFKWDLEYKGGRRDSLAMDHASPRSSEDANIRSNTSPSSISSFPSISLSSFSLSSPSHSLSPPTANSYFHILPSPIIREGFGDSSQMNPDNNAPSSTFRQNPIY</sequence>
<dbReference type="EMBL" id="CAJVPT010001184">
    <property type="protein sequence ID" value="CAG8458222.1"/>
    <property type="molecule type" value="Genomic_DNA"/>
</dbReference>
<organism evidence="1 2">
    <name type="scientific">Acaulospora colombiana</name>
    <dbReference type="NCBI Taxonomy" id="27376"/>
    <lineage>
        <taxon>Eukaryota</taxon>
        <taxon>Fungi</taxon>
        <taxon>Fungi incertae sedis</taxon>
        <taxon>Mucoromycota</taxon>
        <taxon>Glomeromycotina</taxon>
        <taxon>Glomeromycetes</taxon>
        <taxon>Diversisporales</taxon>
        <taxon>Acaulosporaceae</taxon>
        <taxon>Acaulospora</taxon>
    </lineage>
</organism>
<reference evidence="1" key="1">
    <citation type="submission" date="2021-06" db="EMBL/GenBank/DDBJ databases">
        <authorList>
            <person name="Kallberg Y."/>
            <person name="Tangrot J."/>
            <person name="Rosling A."/>
        </authorList>
    </citation>
    <scope>NUCLEOTIDE SEQUENCE</scope>
    <source>
        <strain evidence="1">CL356</strain>
    </source>
</reference>
<evidence type="ECO:0000313" key="2">
    <source>
        <dbReference type="Proteomes" id="UP000789525"/>
    </source>
</evidence>
<evidence type="ECO:0000313" key="1">
    <source>
        <dbReference type="EMBL" id="CAG8458222.1"/>
    </source>
</evidence>
<proteinExistence type="predicted"/>
<comment type="caution">
    <text evidence="1">The sequence shown here is derived from an EMBL/GenBank/DDBJ whole genome shotgun (WGS) entry which is preliminary data.</text>
</comment>
<gene>
    <name evidence="1" type="ORF">ACOLOM_LOCUS1057</name>
</gene>
<protein>
    <submittedName>
        <fullName evidence="1">17503_t:CDS:1</fullName>
    </submittedName>
</protein>
<dbReference type="Proteomes" id="UP000789525">
    <property type="component" value="Unassembled WGS sequence"/>
</dbReference>
<name>A0ACA9K8A9_9GLOM</name>
<accession>A0ACA9K8A9</accession>